<organism evidence="9 10">
    <name type="scientific">Acorus gramineus</name>
    <name type="common">Dwarf sweet flag</name>
    <dbReference type="NCBI Taxonomy" id="55184"/>
    <lineage>
        <taxon>Eukaryota</taxon>
        <taxon>Viridiplantae</taxon>
        <taxon>Streptophyta</taxon>
        <taxon>Embryophyta</taxon>
        <taxon>Tracheophyta</taxon>
        <taxon>Spermatophyta</taxon>
        <taxon>Magnoliopsida</taxon>
        <taxon>Liliopsida</taxon>
        <taxon>Acoraceae</taxon>
        <taxon>Acorus</taxon>
    </lineage>
</organism>
<evidence type="ECO:0000256" key="3">
    <source>
        <dbReference type="ARBA" id="ARBA00022692"/>
    </source>
</evidence>
<keyword evidence="4" id="KW-0653">Protein transport</keyword>
<accession>A0AAV9ARX0</accession>
<dbReference type="Proteomes" id="UP001179952">
    <property type="component" value="Unassembled WGS sequence"/>
</dbReference>
<evidence type="ECO:0000256" key="1">
    <source>
        <dbReference type="ARBA" id="ARBA00004167"/>
    </source>
</evidence>
<reference evidence="9" key="2">
    <citation type="submission" date="2023-06" db="EMBL/GenBank/DDBJ databases">
        <authorList>
            <person name="Ma L."/>
            <person name="Liu K.-W."/>
            <person name="Li Z."/>
            <person name="Hsiao Y.-Y."/>
            <person name="Qi Y."/>
            <person name="Fu T."/>
            <person name="Tang G."/>
            <person name="Zhang D."/>
            <person name="Sun W.-H."/>
            <person name="Liu D.-K."/>
            <person name="Li Y."/>
            <person name="Chen G.-Z."/>
            <person name="Liu X.-D."/>
            <person name="Liao X.-Y."/>
            <person name="Jiang Y.-T."/>
            <person name="Yu X."/>
            <person name="Hao Y."/>
            <person name="Huang J."/>
            <person name="Zhao X.-W."/>
            <person name="Ke S."/>
            <person name="Chen Y.-Y."/>
            <person name="Wu W.-L."/>
            <person name="Hsu J.-L."/>
            <person name="Lin Y.-F."/>
            <person name="Huang M.-D."/>
            <person name="Li C.-Y."/>
            <person name="Huang L."/>
            <person name="Wang Z.-W."/>
            <person name="Zhao X."/>
            <person name="Zhong W.-Y."/>
            <person name="Peng D.-H."/>
            <person name="Ahmad S."/>
            <person name="Lan S."/>
            <person name="Zhang J.-S."/>
            <person name="Tsai W.-C."/>
            <person name="Van De Peer Y."/>
            <person name="Liu Z.-J."/>
        </authorList>
    </citation>
    <scope>NUCLEOTIDE SEQUENCE</scope>
    <source>
        <strain evidence="9">SCP</strain>
        <tissue evidence="9">Leaves</tissue>
    </source>
</reference>
<evidence type="ECO:0000256" key="4">
    <source>
        <dbReference type="ARBA" id="ARBA00022927"/>
    </source>
</evidence>
<name>A0AAV9ARX0_ACOGR</name>
<evidence type="ECO:0008006" key="11">
    <source>
        <dbReference type="Google" id="ProtNLM"/>
    </source>
</evidence>
<dbReference type="EMBL" id="JAUJYN010000007">
    <property type="protein sequence ID" value="KAK1267119.1"/>
    <property type="molecule type" value="Genomic_DNA"/>
</dbReference>
<keyword evidence="7" id="KW-0472">Membrane</keyword>
<evidence type="ECO:0000256" key="2">
    <source>
        <dbReference type="ARBA" id="ARBA00022448"/>
    </source>
</evidence>
<evidence type="ECO:0000313" key="9">
    <source>
        <dbReference type="EMBL" id="KAK1267119.1"/>
    </source>
</evidence>
<evidence type="ECO:0000256" key="7">
    <source>
        <dbReference type="ARBA" id="ARBA00023136"/>
    </source>
</evidence>
<comment type="caution">
    <text evidence="9">The sequence shown here is derived from an EMBL/GenBank/DDBJ whole genome shotgun (WGS) entry which is preliminary data.</text>
</comment>
<keyword evidence="6" id="KW-0811">Translocation</keyword>
<protein>
    <recommendedName>
        <fullName evidence="11">Sec-independent protein translocase protein TatB</fullName>
    </recommendedName>
</protein>
<evidence type="ECO:0000313" key="10">
    <source>
        <dbReference type="Proteomes" id="UP001179952"/>
    </source>
</evidence>
<keyword evidence="10" id="KW-1185">Reference proteome</keyword>
<evidence type="ECO:0000256" key="6">
    <source>
        <dbReference type="ARBA" id="ARBA00023010"/>
    </source>
</evidence>
<evidence type="ECO:0000256" key="5">
    <source>
        <dbReference type="ARBA" id="ARBA00022989"/>
    </source>
</evidence>
<feature type="chain" id="PRO_5043518927" description="Sec-independent protein translocase protein TatB" evidence="8">
    <location>
        <begin position="17"/>
        <end position="206"/>
    </location>
</feature>
<keyword evidence="5" id="KW-1133">Transmembrane helix</keyword>
<keyword evidence="2" id="KW-0813">Transport</keyword>
<evidence type="ECO:0000256" key="8">
    <source>
        <dbReference type="SAM" id="SignalP"/>
    </source>
</evidence>
<dbReference type="AlphaFoldDB" id="A0AAV9ARX0"/>
<comment type="subcellular location">
    <subcellularLocation>
        <location evidence="1">Membrane</location>
        <topology evidence="1">Single-pass membrane protein</topology>
    </subcellularLocation>
</comment>
<proteinExistence type="predicted"/>
<keyword evidence="8" id="KW-0732">Signal</keyword>
<keyword evidence="3" id="KW-0812">Transmembrane</keyword>
<feature type="signal peptide" evidence="8">
    <location>
        <begin position="1"/>
        <end position="16"/>
    </location>
</feature>
<dbReference type="InterPro" id="IPR003369">
    <property type="entry name" value="TatA/B/E"/>
</dbReference>
<dbReference type="Gene3D" id="1.20.5.3310">
    <property type="match status" value="1"/>
</dbReference>
<dbReference type="Pfam" id="PF02416">
    <property type="entry name" value="TatA_B_E"/>
    <property type="match status" value="1"/>
</dbReference>
<reference evidence="9" key="1">
    <citation type="journal article" date="2023" name="Nat. Commun.">
        <title>Diploid and tetraploid genomes of Acorus and the evolution of monocots.</title>
        <authorList>
            <person name="Ma L."/>
            <person name="Liu K.W."/>
            <person name="Li Z."/>
            <person name="Hsiao Y.Y."/>
            <person name="Qi Y."/>
            <person name="Fu T."/>
            <person name="Tang G.D."/>
            <person name="Zhang D."/>
            <person name="Sun W.H."/>
            <person name="Liu D.K."/>
            <person name="Li Y."/>
            <person name="Chen G.Z."/>
            <person name="Liu X.D."/>
            <person name="Liao X.Y."/>
            <person name="Jiang Y.T."/>
            <person name="Yu X."/>
            <person name="Hao Y."/>
            <person name="Huang J."/>
            <person name="Zhao X.W."/>
            <person name="Ke S."/>
            <person name="Chen Y.Y."/>
            <person name="Wu W.L."/>
            <person name="Hsu J.L."/>
            <person name="Lin Y.F."/>
            <person name="Huang M.D."/>
            <person name="Li C.Y."/>
            <person name="Huang L."/>
            <person name="Wang Z.W."/>
            <person name="Zhao X."/>
            <person name="Zhong W.Y."/>
            <person name="Peng D.H."/>
            <person name="Ahmad S."/>
            <person name="Lan S."/>
            <person name="Zhang J.S."/>
            <person name="Tsai W.C."/>
            <person name="Van de Peer Y."/>
            <person name="Liu Z.J."/>
        </authorList>
    </citation>
    <scope>NUCLEOTIDE SEQUENCE</scope>
    <source>
        <strain evidence="9">SCP</strain>
    </source>
</reference>
<dbReference type="PANTHER" id="PTHR35512">
    <property type="entry name" value="OS11G0550900 PROTEIN"/>
    <property type="match status" value="1"/>
</dbReference>
<dbReference type="PANTHER" id="PTHR35512:SF1">
    <property type="entry name" value="OS11G0550900 PROTEIN"/>
    <property type="match status" value="1"/>
</dbReference>
<gene>
    <name evidence="9" type="ORF">QJS04_geneDACA021867</name>
</gene>
<sequence>MLFGISYGEIIILIAATTVVIGPKDLPNIARTAGRLAGRAIGHVQMARGQFESVLQQSQASKVHKELQDTMAQLEAIRHEIRSVSFLQPGPYTRKLMDSSTESYPANLHSQATAFARLAETPAVKTGSFNTNVNTDDFNNVAGLLTVLPVSAESAGLIPNHGDDTKGSDIFLEAIVEAEVARNAKQFFEQHQDQIQSAAASELNTK</sequence>